<accession>A0A1R3L421</accession>
<name>A0A1R3L421_9ROSI</name>
<dbReference type="Proteomes" id="UP000187203">
    <property type="component" value="Unassembled WGS sequence"/>
</dbReference>
<gene>
    <name evidence="1" type="ORF">COLO4_00320</name>
</gene>
<reference evidence="2" key="1">
    <citation type="submission" date="2013-09" db="EMBL/GenBank/DDBJ databases">
        <title>Corchorus olitorius genome sequencing.</title>
        <authorList>
            <person name="Alam M."/>
            <person name="Haque M.S."/>
            <person name="Islam M.S."/>
            <person name="Emdad E.M."/>
            <person name="Islam M.M."/>
            <person name="Ahmed B."/>
            <person name="Halim A."/>
            <person name="Hossen Q.M.M."/>
            <person name="Hossain M.Z."/>
            <person name="Ahmed R."/>
            <person name="Khan M.M."/>
            <person name="Islam R."/>
            <person name="Rashid M.M."/>
            <person name="Khan S.A."/>
            <person name="Rahman M.S."/>
            <person name="Alam M."/>
            <person name="Yahiya A.S."/>
            <person name="Khan M.S."/>
            <person name="Azam M.S."/>
            <person name="Haque T."/>
            <person name="Lashkar M.Z.H."/>
            <person name="Akhand A.I."/>
            <person name="Morshed G."/>
            <person name="Roy S."/>
            <person name="Uddin K.S."/>
            <person name="Rabeya T."/>
            <person name="Hossain A.S."/>
            <person name="Chowdhury A."/>
            <person name="Snigdha A.R."/>
            <person name="Mortoza M.S."/>
            <person name="Matin S.A."/>
            <person name="Hoque S.M.E."/>
            <person name="Islam M.K."/>
            <person name="Roy D.K."/>
            <person name="Haider R."/>
            <person name="Moosa M.M."/>
            <person name="Elias S.M."/>
            <person name="Hasan A.M."/>
            <person name="Jahan S."/>
            <person name="Shafiuddin M."/>
            <person name="Mahmood N."/>
            <person name="Shommy N.S."/>
        </authorList>
    </citation>
    <scope>NUCLEOTIDE SEQUENCE [LARGE SCALE GENOMIC DNA]</scope>
    <source>
        <strain evidence="2">cv. O-4</strain>
    </source>
</reference>
<evidence type="ECO:0000313" key="1">
    <source>
        <dbReference type="EMBL" id="OMP14086.1"/>
    </source>
</evidence>
<comment type="caution">
    <text evidence="1">The sequence shown here is derived from an EMBL/GenBank/DDBJ whole genome shotgun (WGS) entry which is preliminary data.</text>
</comment>
<organism evidence="1 2">
    <name type="scientific">Corchorus olitorius</name>
    <dbReference type="NCBI Taxonomy" id="93759"/>
    <lineage>
        <taxon>Eukaryota</taxon>
        <taxon>Viridiplantae</taxon>
        <taxon>Streptophyta</taxon>
        <taxon>Embryophyta</taxon>
        <taxon>Tracheophyta</taxon>
        <taxon>Spermatophyta</taxon>
        <taxon>Magnoliopsida</taxon>
        <taxon>eudicotyledons</taxon>
        <taxon>Gunneridae</taxon>
        <taxon>Pentapetalae</taxon>
        <taxon>rosids</taxon>
        <taxon>malvids</taxon>
        <taxon>Malvales</taxon>
        <taxon>Malvaceae</taxon>
        <taxon>Grewioideae</taxon>
        <taxon>Apeibeae</taxon>
        <taxon>Corchorus</taxon>
    </lineage>
</organism>
<protein>
    <submittedName>
        <fullName evidence="1">Uncharacterized protein</fullName>
    </submittedName>
</protein>
<proteinExistence type="predicted"/>
<sequence>MKLLTHLCNYKSEVSQPILLMMGKANGLKEGEPKGEGSLEVSCVAANGVYRKLLASQSRSQNPRDCLFKPEVVSRKSSIVCGCFMSGLLTCTAHLCIKPLKKPMPESQYRTKRKFHRTNFLTGILSLWSHWGNECFRPGDDSCPGDDPSPTVGEYFHSLKDSVEMIFKSEPRFSPTIRIISNSPDSG</sequence>
<dbReference type="EMBL" id="AWUE01002113">
    <property type="protein sequence ID" value="OMP14086.1"/>
    <property type="molecule type" value="Genomic_DNA"/>
</dbReference>
<evidence type="ECO:0000313" key="2">
    <source>
        <dbReference type="Proteomes" id="UP000187203"/>
    </source>
</evidence>
<keyword evidence="2" id="KW-1185">Reference proteome</keyword>
<dbReference type="AlphaFoldDB" id="A0A1R3L421"/>